<accession>A0A5B0WUL0</accession>
<dbReference type="AlphaFoldDB" id="A0A5B0WUL0"/>
<evidence type="ECO:0000256" key="1">
    <source>
        <dbReference type="ARBA" id="ARBA00022679"/>
    </source>
</evidence>
<keyword evidence="2 4" id="KW-0012">Acyltransferase</keyword>
<dbReference type="PROSITE" id="PS51186">
    <property type="entry name" value="GNAT"/>
    <property type="match status" value="1"/>
</dbReference>
<dbReference type="GO" id="GO:0016747">
    <property type="term" value="F:acyltransferase activity, transferring groups other than amino-acyl groups"/>
    <property type="evidence" value="ECO:0007669"/>
    <property type="project" value="InterPro"/>
</dbReference>
<dbReference type="CDD" id="cd04301">
    <property type="entry name" value="NAT_SF"/>
    <property type="match status" value="1"/>
</dbReference>
<proteinExistence type="predicted"/>
<dbReference type="SUPFAM" id="SSF55729">
    <property type="entry name" value="Acyl-CoA N-acyltransferases (Nat)"/>
    <property type="match status" value="1"/>
</dbReference>
<dbReference type="RefSeq" id="WP_149611886.1">
    <property type="nucleotide sequence ID" value="NZ_VTUX01000006.1"/>
</dbReference>
<dbReference type="EC" id="2.3.1.-" evidence="4"/>
<dbReference type="PANTHER" id="PTHR43877:SF2">
    <property type="entry name" value="AMINOALKYLPHOSPHONATE N-ACETYLTRANSFERASE-RELATED"/>
    <property type="match status" value="1"/>
</dbReference>
<reference evidence="4 5" key="1">
    <citation type="submission" date="2019-09" db="EMBL/GenBank/DDBJ databases">
        <authorList>
            <person name="Chen X.-Y."/>
        </authorList>
    </citation>
    <scope>NUCLEOTIDE SEQUENCE [LARGE SCALE GENOMIC DNA]</scope>
    <source>
        <strain evidence="4 5">NY5</strain>
    </source>
</reference>
<feature type="domain" description="N-acetyltransferase" evidence="3">
    <location>
        <begin position="1"/>
        <end position="140"/>
    </location>
</feature>
<dbReference type="InterPro" id="IPR050832">
    <property type="entry name" value="Bact_Acetyltransf"/>
</dbReference>
<dbReference type="Gene3D" id="3.40.630.30">
    <property type="match status" value="1"/>
</dbReference>
<name>A0A5B0WUL0_9GAMM</name>
<gene>
    <name evidence="4" type="ORF">F0M18_13000</name>
</gene>
<dbReference type="InterPro" id="IPR000182">
    <property type="entry name" value="GNAT_dom"/>
</dbReference>
<evidence type="ECO:0000256" key="2">
    <source>
        <dbReference type="ARBA" id="ARBA00023315"/>
    </source>
</evidence>
<evidence type="ECO:0000259" key="3">
    <source>
        <dbReference type="PROSITE" id="PS51186"/>
    </source>
</evidence>
<dbReference type="EMBL" id="VTUX01000006">
    <property type="protein sequence ID" value="KAA1189985.1"/>
    <property type="molecule type" value="Genomic_DNA"/>
</dbReference>
<dbReference type="Pfam" id="PF00583">
    <property type="entry name" value="Acetyltransf_1"/>
    <property type="match status" value="1"/>
</dbReference>
<organism evidence="4 5">
    <name type="scientific">Pseudohalioglobus sediminis</name>
    <dbReference type="NCBI Taxonomy" id="2606449"/>
    <lineage>
        <taxon>Bacteria</taxon>
        <taxon>Pseudomonadati</taxon>
        <taxon>Pseudomonadota</taxon>
        <taxon>Gammaproteobacteria</taxon>
        <taxon>Cellvibrionales</taxon>
        <taxon>Halieaceae</taxon>
        <taxon>Pseudohalioglobus</taxon>
    </lineage>
</organism>
<dbReference type="InterPro" id="IPR016181">
    <property type="entry name" value="Acyl_CoA_acyltransferase"/>
</dbReference>
<evidence type="ECO:0000313" key="4">
    <source>
        <dbReference type="EMBL" id="KAA1189985.1"/>
    </source>
</evidence>
<keyword evidence="5" id="KW-1185">Reference proteome</keyword>
<dbReference type="NCBIfam" id="NF002959">
    <property type="entry name" value="PRK03624.1"/>
    <property type="match status" value="1"/>
</dbReference>
<dbReference type="Proteomes" id="UP000323708">
    <property type="component" value="Unassembled WGS sequence"/>
</dbReference>
<protein>
    <submittedName>
        <fullName evidence="4">GNAT family acetyltransferase</fullName>
        <ecNumber evidence="4">2.3.1.-</ecNumber>
    </submittedName>
</protein>
<dbReference type="PANTHER" id="PTHR43877">
    <property type="entry name" value="AMINOALKYLPHOSPHONATE N-ACETYLTRANSFERASE-RELATED-RELATED"/>
    <property type="match status" value="1"/>
</dbReference>
<evidence type="ECO:0000313" key="5">
    <source>
        <dbReference type="Proteomes" id="UP000323708"/>
    </source>
</evidence>
<sequence>MHIRQFQAPDEPAVIELWRECGLLVPHNDPHRDIARKLNNGGELFLVGEQDEVVMASAMGGYDGHRGWVNYLAVGSAYRKRGYAAMLMRQLEALLLEQGCPKLNLQIRAGNREVIEFYASLGYAEDPVISMGKRLIADRE</sequence>
<keyword evidence="1 4" id="KW-0808">Transferase</keyword>
<comment type="caution">
    <text evidence="4">The sequence shown here is derived from an EMBL/GenBank/DDBJ whole genome shotgun (WGS) entry which is preliminary data.</text>
</comment>